<dbReference type="KEGG" id="ppsu:NO713_04779"/>
<sequence length="134" mass="15722">MESMIAIDTNIIVRFITRDDELQYQQSLELFKNKNIFIPDTVILETESVLRFAYKFKPLEICQAFKKVFGLPNVYLTNEKLILQIIEWHENGVDFADAFNLASSHHCLEFYTFDEKFIKKSKSLSISIVKHPDL</sequence>
<dbReference type="InterPro" id="IPR029060">
    <property type="entry name" value="PIN-like_dom_sf"/>
</dbReference>
<dbReference type="Proteomes" id="UP001153719">
    <property type="component" value="Chromosome"/>
</dbReference>
<dbReference type="EMBL" id="LR882967">
    <property type="protein sequence ID" value="CAD5981190.1"/>
    <property type="molecule type" value="Genomic_DNA"/>
</dbReference>
<reference evidence="2" key="1">
    <citation type="submission" date="2020-09" db="EMBL/GenBank/DDBJ databases">
        <authorList>
            <person name="Blom J."/>
        </authorList>
    </citation>
    <scope>NUCLEOTIDE SEQUENCE</scope>
    <source>
        <strain evidence="2">No.713</strain>
    </source>
</reference>
<dbReference type="InterPro" id="IPR002716">
    <property type="entry name" value="PIN_dom"/>
</dbReference>
<dbReference type="AlphaFoldDB" id="A0A9W4CSD7"/>
<accession>A0A9W4CSD7</accession>
<proteinExistence type="predicted"/>
<protein>
    <submittedName>
        <fullName evidence="2">PIN domain nucleic acid-binding protein</fullName>
    </submittedName>
</protein>
<dbReference type="Gene3D" id="3.40.50.1010">
    <property type="entry name" value="5'-nuclease"/>
    <property type="match status" value="1"/>
</dbReference>
<feature type="domain" description="PIN" evidence="1">
    <location>
        <begin position="6"/>
        <end position="120"/>
    </location>
</feature>
<dbReference type="Pfam" id="PF01850">
    <property type="entry name" value="PIN"/>
    <property type="match status" value="1"/>
</dbReference>
<name>A0A9W4CSD7_9CYAN</name>
<evidence type="ECO:0000313" key="2">
    <source>
        <dbReference type="EMBL" id="CAD5981190.1"/>
    </source>
</evidence>
<keyword evidence="3" id="KW-1185">Reference proteome</keyword>
<dbReference type="SUPFAM" id="SSF88723">
    <property type="entry name" value="PIN domain-like"/>
    <property type="match status" value="1"/>
</dbReference>
<gene>
    <name evidence="2" type="ORF">NO713_04779</name>
</gene>
<dbReference type="CDD" id="cd18683">
    <property type="entry name" value="PIN_VapC-like"/>
    <property type="match status" value="1"/>
</dbReference>
<evidence type="ECO:0000259" key="1">
    <source>
        <dbReference type="Pfam" id="PF01850"/>
    </source>
</evidence>
<dbReference type="RefSeq" id="WP_254174790.1">
    <property type="nucleotide sequence ID" value="NZ_LR882967.1"/>
</dbReference>
<organism evidence="2 3">
    <name type="scientific">Planktothrix pseudagardhii</name>
    <dbReference type="NCBI Taxonomy" id="132604"/>
    <lineage>
        <taxon>Bacteria</taxon>
        <taxon>Bacillati</taxon>
        <taxon>Cyanobacteriota</taxon>
        <taxon>Cyanophyceae</taxon>
        <taxon>Oscillatoriophycideae</taxon>
        <taxon>Oscillatoriales</taxon>
        <taxon>Microcoleaceae</taxon>
        <taxon>Planktothrix</taxon>
    </lineage>
</organism>
<evidence type="ECO:0000313" key="3">
    <source>
        <dbReference type="Proteomes" id="UP001153719"/>
    </source>
</evidence>